<name>A0AC35U2G1_9BILA</name>
<proteinExistence type="predicted"/>
<evidence type="ECO:0000313" key="2">
    <source>
        <dbReference type="WBParaSite" id="RSKR_0000696500.1"/>
    </source>
</evidence>
<dbReference type="WBParaSite" id="RSKR_0000696500.1">
    <property type="protein sequence ID" value="RSKR_0000696500.1"/>
    <property type="gene ID" value="RSKR_0000696500"/>
</dbReference>
<sequence>MSTPEDQDNPAIERKKFLGFIQTDPVTSTTIISMFSNIVLTNMFIYGFTGNGRLAFLTSAFGIPCSVYSCLKYADQDWEQWQKQAKLRERGVPERFLPYKCKYDWTGYEGKMVHTEPSTNK</sequence>
<accession>A0AC35U2G1</accession>
<dbReference type="Proteomes" id="UP000095286">
    <property type="component" value="Unplaced"/>
</dbReference>
<organism evidence="1 2">
    <name type="scientific">Rhabditophanes sp. KR3021</name>
    <dbReference type="NCBI Taxonomy" id="114890"/>
    <lineage>
        <taxon>Eukaryota</taxon>
        <taxon>Metazoa</taxon>
        <taxon>Ecdysozoa</taxon>
        <taxon>Nematoda</taxon>
        <taxon>Chromadorea</taxon>
        <taxon>Rhabditida</taxon>
        <taxon>Tylenchina</taxon>
        <taxon>Panagrolaimomorpha</taxon>
        <taxon>Strongyloidoidea</taxon>
        <taxon>Alloionematidae</taxon>
        <taxon>Rhabditophanes</taxon>
    </lineage>
</organism>
<reference evidence="2" key="1">
    <citation type="submission" date="2016-11" db="UniProtKB">
        <authorList>
            <consortium name="WormBaseParasite"/>
        </authorList>
    </citation>
    <scope>IDENTIFICATION</scope>
    <source>
        <strain evidence="2">KR3021</strain>
    </source>
</reference>
<protein>
    <submittedName>
        <fullName evidence="2">Cytochrome c oxidase assembly protein COX20, mitochondrial</fullName>
    </submittedName>
</protein>
<evidence type="ECO:0000313" key="1">
    <source>
        <dbReference type="Proteomes" id="UP000095286"/>
    </source>
</evidence>